<name>X1NEI4_9ZZZZ</name>
<accession>X1NEI4</accession>
<protein>
    <submittedName>
        <fullName evidence="1">Uncharacterized protein</fullName>
    </submittedName>
</protein>
<dbReference type="AlphaFoldDB" id="X1NEI4"/>
<proteinExistence type="predicted"/>
<gene>
    <name evidence="1" type="ORF">S06H3_42851</name>
</gene>
<reference evidence="1" key="1">
    <citation type="journal article" date="2014" name="Front. Microbiol.">
        <title>High frequency of phylogenetically diverse reductive dehalogenase-homologous genes in deep subseafloor sedimentary metagenomes.</title>
        <authorList>
            <person name="Kawai M."/>
            <person name="Futagami T."/>
            <person name="Toyoda A."/>
            <person name="Takaki Y."/>
            <person name="Nishi S."/>
            <person name="Hori S."/>
            <person name="Arai W."/>
            <person name="Tsubouchi T."/>
            <person name="Morono Y."/>
            <person name="Uchiyama I."/>
            <person name="Ito T."/>
            <person name="Fujiyama A."/>
            <person name="Inagaki F."/>
            <person name="Takami H."/>
        </authorList>
    </citation>
    <scope>NUCLEOTIDE SEQUENCE</scope>
    <source>
        <strain evidence="1">Expedition CK06-06</strain>
    </source>
</reference>
<evidence type="ECO:0000313" key="1">
    <source>
        <dbReference type="EMBL" id="GAI41993.1"/>
    </source>
</evidence>
<dbReference type="EMBL" id="BARV01026529">
    <property type="protein sequence ID" value="GAI41993.1"/>
    <property type="molecule type" value="Genomic_DNA"/>
</dbReference>
<organism evidence="1">
    <name type="scientific">marine sediment metagenome</name>
    <dbReference type="NCBI Taxonomy" id="412755"/>
    <lineage>
        <taxon>unclassified sequences</taxon>
        <taxon>metagenomes</taxon>
        <taxon>ecological metagenomes</taxon>
    </lineage>
</organism>
<sequence length="49" mass="5254">REFQCPVSIEQVAVVLVQLGLSEVGEDKIIFAVIVAKEQLRGKKSGKGG</sequence>
<comment type="caution">
    <text evidence="1">The sequence shown here is derived from an EMBL/GenBank/DDBJ whole genome shotgun (WGS) entry which is preliminary data.</text>
</comment>
<feature type="non-terminal residue" evidence="1">
    <location>
        <position position="1"/>
    </location>
</feature>